<dbReference type="RefSeq" id="WP_011383086.1">
    <property type="nucleotide sequence ID" value="NC_007626.1"/>
</dbReference>
<keyword evidence="2" id="KW-1185">Reference proteome</keyword>
<dbReference type="HOGENOM" id="CLU_2382710_0_0_5"/>
<dbReference type="KEGG" id="mag:amb0643"/>
<reference evidence="1 2" key="1">
    <citation type="journal article" date="2005" name="DNA Res.">
        <title>Complete genome sequence of the facultative anaerobic magnetotactic bacterium Magnetospirillum sp. strain AMB-1.</title>
        <authorList>
            <person name="Matsunaga T."/>
            <person name="Okamura Y."/>
            <person name="Fukuda Y."/>
            <person name="Wahyudi A.T."/>
            <person name="Murase Y."/>
            <person name="Takeyama H."/>
        </authorList>
    </citation>
    <scope>NUCLEOTIDE SEQUENCE [LARGE SCALE GENOMIC DNA]</scope>
    <source>
        <strain evidence="2">ATCC 700264 / AMB-1</strain>
    </source>
</reference>
<evidence type="ECO:0000313" key="1">
    <source>
        <dbReference type="EMBL" id="BAE49447.1"/>
    </source>
</evidence>
<sequence>MPFDLSTHTETRLRQRGIRNDHLSALLAYGGGTHSVGRGCESVWLRDIDLDEVITEFGRQFADRLRRLVAVTDTDTVVTVFCRRGRKARRHVRG</sequence>
<name>Q2W9M8_PARM1</name>
<protein>
    <recommendedName>
        <fullName evidence="3">DUF4258 domain-containing protein</fullName>
    </recommendedName>
</protein>
<accession>Q2W9M8</accession>
<evidence type="ECO:0000313" key="2">
    <source>
        <dbReference type="Proteomes" id="UP000007058"/>
    </source>
</evidence>
<dbReference type="AlphaFoldDB" id="Q2W9M8"/>
<organism evidence="1 2">
    <name type="scientific">Paramagnetospirillum magneticum (strain ATCC 700264 / AMB-1)</name>
    <name type="common">Magnetospirillum magneticum</name>
    <dbReference type="NCBI Taxonomy" id="342108"/>
    <lineage>
        <taxon>Bacteria</taxon>
        <taxon>Pseudomonadati</taxon>
        <taxon>Pseudomonadota</taxon>
        <taxon>Alphaproteobacteria</taxon>
        <taxon>Rhodospirillales</taxon>
        <taxon>Magnetospirillaceae</taxon>
        <taxon>Paramagnetospirillum</taxon>
    </lineage>
</organism>
<proteinExistence type="predicted"/>
<evidence type="ECO:0008006" key="3">
    <source>
        <dbReference type="Google" id="ProtNLM"/>
    </source>
</evidence>
<dbReference type="EMBL" id="AP007255">
    <property type="protein sequence ID" value="BAE49447.1"/>
    <property type="molecule type" value="Genomic_DNA"/>
</dbReference>
<dbReference type="Proteomes" id="UP000007058">
    <property type="component" value="Chromosome"/>
</dbReference>
<gene>
    <name evidence="1" type="ordered locus">amb0643</name>
</gene>